<gene>
    <name evidence="1" type="ORF">C3430_14035</name>
</gene>
<dbReference type="OrthoDB" id="10006287at2"/>
<dbReference type="EMBL" id="PQLX01000004">
    <property type="protein sequence ID" value="POU65299.1"/>
    <property type="molecule type" value="Genomic_DNA"/>
</dbReference>
<evidence type="ECO:0000313" key="1">
    <source>
        <dbReference type="EMBL" id="POU65299.1"/>
    </source>
</evidence>
<organism evidence="1 2">
    <name type="scientific">Citrobacter amalonaticus</name>
    <dbReference type="NCBI Taxonomy" id="35703"/>
    <lineage>
        <taxon>Bacteria</taxon>
        <taxon>Pseudomonadati</taxon>
        <taxon>Pseudomonadota</taxon>
        <taxon>Gammaproteobacteria</taxon>
        <taxon>Enterobacterales</taxon>
        <taxon>Enterobacteriaceae</taxon>
        <taxon>Citrobacter</taxon>
    </lineage>
</organism>
<proteinExistence type="predicted"/>
<protein>
    <submittedName>
        <fullName evidence="1">Uncharacterized protein</fullName>
    </submittedName>
</protein>
<reference evidence="1 2" key="1">
    <citation type="submission" date="2018-01" db="EMBL/GenBank/DDBJ databases">
        <title>Complete genome sequences of 14 Citrobacter spp. isolated from plant in Canada.</title>
        <authorList>
            <person name="Bhandare S.G."/>
            <person name="Colavecchio A."/>
            <person name="Jeukens J."/>
            <person name="Emond-Rheault J.-G."/>
            <person name="Freschi L."/>
            <person name="Hamel J."/>
            <person name="Kukavica-Ibrulj I."/>
            <person name="Levesque R."/>
            <person name="Goodridge L."/>
        </authorList>
    </citation>
    <scope>NUCLEOTIDE SEQUENCE [LARGE SCALE GENOMIC DNA]</scope>
    <source>
        <strain evidence="1 2">S1285</strain>
    </source>
</reference>
<name>A0A2S4RXV3_CITAM</name>
<dbReference type="AlphaFoldDB" id="A0A2S4RXV3"/>
<dbReference type="Proteomes" id="UP000237003">
    <property type="component" value="Unassembled WGS sequence"/>
</dbReference>
<evidence type="ECO:0000313" key="2">
    <source>
        <dbReference type="Proteomes" id="UP000237003"/>
    </source>
</evidence>
<accession>A0A2S4RXV3</accession>
<sequence length="193" mass="22479">MSNHRFYIVKICTPEFLVYIPEFLKIELSHNNICPSNFIPIFVVIDRANKIDPIVCVTEAYALNKKKELQKAHQAENPLFKFPILEKKLKLINEEEGCRLRIILLGEECEEELEELPEEKSTITIFDMILYSTCCFLLKIHKEINRNNSVILYLETSINYLKDKFDKIASDKDEISNSLNPLDKISNSNKPNI</sequence>
<dbReference type="RefSeq" id="WP_103778233.1">
    <property type="nucleotide sequence ID" value="NZ_PQLX01000004.1"/>
</dbReference>
<comment type="caution">
    <text evidence="1">The sequence shown here is derived from an EMBL/GenBank/DDBJ whole genome shotgun (WGS) entry which is preliminary data.</text>
</comment>